<dbReference type="InterPro" id="IPR011964">
    <property type="entry name" value="YVTN_b-propeller_repeat"/>
</dbReference>
<dbReference type="AlphaFoldDB" id="A0A0C1QTS9"/>
<comment type="caution">
    <text evidence="3">The sequence shown here is derived from an EMBL/GenBank/DDBJ whole genome shotgun (WGS) entry which is preliminary data.</text>
</comment>
<dbReference type="Gene3D" id="2.130.10.10">
    <property type="entry name" value="YVTN repeat-like/Quinoprotein amine dehydrogenase"/>
    <property type="match status" value="2"/>
</dbReference>
<evidence type="ECO:0000313" key="3">
    <source>
        <dbReference type="EMBL" id="KIE41636.1"/>
    </source>
</evidence>
<reference evidence="3 4" key="1">
    <citation type="submission" date="2015-01" db="EMBL/GenBank/DDBJ databases">
        <title>Genome sequence of the anaerobic bacterium Geobacter soli GSS01, a dissimilatory Fe(III) reducer from soil.</title>
        <authorList>
            <person name="Yang G."/>
            <person name="Zhou S."/>
        </authorList>
    </citation>
    <scope>NUCLEOTIDE SEQUENCE [LARGE SCALE GENOMIC DNA]</scope>
    <source>
        <strain evidence="3 4">GSS01</strain>
    </source>
</reference>
<dbReference type="PANTHER" id="PTHR47197">
    <property type="entry name" value="PROTEIN NIRF"/>
    <property type="match status" value="1"/>
</dbReference>
<dbReference type="InterPro" id="IPR051200">
    <property type="entry name" value="Host-pathogen_enzymatic-act"/>
</dbReference>
<organism evidence="3 4">
    <name type="scientific">Geobacter soli</name>
    <dbReference type="NCBI Taxonomy" id="1510391"/>
    <lineage>
        <taxon>Bacteria</taxon>
        <taxon>Pseudomonadati</taxon>
        <taxon>Thermodesulfobacteriota</taxon>
        <taxon>Desulfuromonadia</taxon>
        <taxon>Geobacterales</taxon>
        <taxon>Geobacteraceae</taxon>
        <taxon>Geobacter</taxon>
    </lineage>
</organism>
<dbReference type="InterPro" id="IPR015943">
    <property type="entry name" value="WD40/YVTN_repeat-like_dom_sf"/>
</dbReference>
<accession>A0A0C1QTS9</accession>
<dbReference type="EMBL" id="JXBL01000001">
    <property type="protein sequence ID" value="KIE41636.1"/>
    <property type="molecule type" value="Genomic_DNA"/>
</dbReference>
<dbReference type="PANTHER" id="PTHR47197:SF3">
    <property type="entry name" value="DIHYDRO-HEME D1 DEHYDROGENASE"/>
    <property type="match status" value="1"/>
</dbReference>
<proteinExistence type="predicted"/>
<keyword evidence="4" id="KW-1185">Reference proteome</keyword>
<dbReference type="Pfam" id="PF21783">
    <property type="entry name" value="YNCE"/>
    <property type="match status" value="1"/>
</dbReference>
<gene>
    <name evidence="3" type="ORF">SE37_02840</name>
</gene>
<feature type="domain" description="YNCE-like beta-propeller" evidence="2">
    <location>
        <begin position="226"/>
        <end position="301"/>
    </location>
</feature>
<dbReference type="RefSeq" id="WP_039643448.1">
    <property type="nucleotide sequence ID" value="NZ_JXBL01000001.1"/>
</dbReference>
<evidence type="ECO:0000313" key="4">
    <source>
        <dbReference type="Proteomes" id="UP000031433"/>
    </source>
</evidence>
<dbReference type="NCBIfam" id="TIGR02276">
    <property type="entry name" value="beta_rpt_yvtn"/>
    <property type="match status" value="2"/>
</dbReference>
<keyword evidence="1" id="KW-0732">Signal</keyword>
<evidence type="ECO:0000256" key="1">
    <source>
        <dbReference type="ARBA" id="ARBA00022729"/>
    </source>
</evidence>
<dbReference type="Proteomes" id="UP000031433">
    <property type="component" value="Unassembled WGS sequence"/>
</dbReference>
<dbReference type="SUPFAM" id="SSF51004">
    <property type="entry name" value="C-terminal (heme d1) domain of cytochrome cd1-nitrite reductase"/>
    <property type="match status" value="1"/>
</dbReference>
<dbReference type="PROSITE" id="PS51257">
    <property type="entry name" value="PROKAR_LIPOPROTEIN"/>
    <property type="match status" value="1"/>
</dbReference>
<sequence length="482" mass="51993">MNENPPKRMTSRGTALLIVLWAAVLAVLACSGCHAPVVVAKPQLFAEGELFLYLEPFPRDANRLDFTVAGVSAIKNDGTEIPLTLRLTEATPATMKWQRMLGSAILPGGRYSGLSFRIAGAGIKTDEGRMALLPPEKPVMIEFPFVVEPQKAVLVSLTLDEEASVSKRFSFSPVFKAEIPGRPLWGLTGFVTNKGANTIAVFDKREARVTEFIETGRAPAGIVFDQAARRAYVALSGDDAVEVIDLMADYSLTRIRLSIGDAPAELALTPDGRTLLVSNSGSNTLSFVDPASQSELARVIVGSRPGAVIVDRLGRTAYVLNTLSNSVSVVDIARRAVVATLPTETSPLWAQLNRRGDRLLVIHELSPYLVDIDLTTRSTAKRVYVGMGARTIKIDTSTDQIYIAKRGDSVIDVFDPFSLLPGNFITGGGSPSYLTIDGEHNNLLALLSGSKRLQFIGLVGKREVAQIDVGDEPYRVVVAGER</sequence>
<dbReference type="InterPro" id="IPR011048">
    <property type="entry name" value="Haem_d1_sf"/>
</dbReference>
<protein>
    <submittedName>
        <fullName evidence="3">YVTN family beta-propeller domain-containing protein</fullName>
    </submittedName>
</protein>
<evidence type="ECO:0000259" key="2">
    <source>
        <dbReference type="Pfam" id="PF21783"/>
    </source>
</evidence>
<name>A0A0C1QTS9_9BACT</name>
<dbReference type="InterPro" id="IPR048433">
    <property type="entry name" value="YNCE-like_beta-prop"/>
</dbReference>